<feature type="signal peptide" evidence="1">
    <location>
        <begin position="1"/>
        <end position="18"/>
    </location>
</feature>
<dbReference type="Gene3D" id="2.60.40.2390">
    <property type="match status" value="1"/>
</dbReference>
<reference evidence="3 4" key="1">
    <citation type="submission" date="2018-11" db="EMBL/GenBank/DDBJ databases">
        <authorList>
            <person name="Criscuolo A."/>
        </authorList>
    </citation>
    <scope>NUCLEOTIDE SEQUENCE [LARGE SCALE GENOMIC DNA]</scope>
    <source>
        <strain evidence="3">ACIP111625</strain>
    </source>
</reference>
<feature type="domain" description="DUF3859" evidence="2">
    <location>
        <begin position="27"/>
        <end position="156"/>
    </location>
</feature>
<evidence type="ECO:0000313" key="3">
    <source>
        <dbReference type="EMBL" id="VDC26067.1"/>
    </source>
</evidence>
<accession>A0A3P5XC73</accession>
<feature type="chain" id="PRO_5018066288" description="DUF3859 domain-containing protein" evidence="1">
    <location>
        <begin position="19"/>
        <end position="173"/>
    </location>
</feature>
<dbReference type="InterPro" id="IPR024331">
    <property type="entry name" value="DUF3859"/>
</dbReference>
<name>A0A3P5XC73_9RHOB</name>
<dbReference type="AlphaFoldDB" id="A0A3P5XC73"/>
<dbReference type="EMBL" id="UXAW01000052">
    <property type="protein sequence ID" value="VDC26067.1"/>
    <property type="molecule type" value="Genomic_DNA"/>
</dbReference>
<keyword evidence="4" id="KW-1185">Reference proteome</keyword>
<dbReference type="Proteomes" id="UP000277498">
    <property type="component" value="Unassembled WGS sequence"/>
</dbReference>
<organism evidence="3 4">
    <name type="scientific">Pseudogemmobacter humi</name>
    <dbReference type="NCBI Taxonomy" id="2483812"/>
    <lineage>
        <taxon>Bacteria</taxon>
        <taxon>Pseudomonadati</taxon>
        <taxon>Pseudomonadota</taxon>
        <taxon>Alphaproteobacteria</taxon>
        <taxon>Rhodobacterales</taxon>
        <taxon>Paracoccaceae</taxon>
        <taxon>Pseudogemmobacter</taxon>
    </lineage>
</organism>
<proteinExistence type="predicted"/>
<evidence type="ECO:0000259" key="2">
    <source>
        <dbReference type="Pfam" id="PF12975"/>
    </source>
</evidence>
<evidence type="ECO:0000256" key="1">
    <source>
        <dbReference type="SAM" id="SignalP"/>
    </source>
</evidence>
<dbReference type="Pfam" id="PF12975">
    <property type="entry name" value="DUF3859"/>
    <property type="match status" value="1"/>
</dbReference>
<protein>
    <recommendedName>
        <fullName evidence="2">DUF3859 domain-containing protein</fullName>
    </recommendedName>
</protein>
<gene>
    <name evidence="3" type="ORF">XINFAN_01555</name>
</gene>
<sequence length="173" mass="19089">MRRILSLALIALCPPAWADPAPPGAAPEIDSLEWGIFCALRAMDRAPAPGTIAGWLHVPREEITFHWPDETVVPASLGLAFGVRAASVPGYVSDSAEARVFRPGRETPETWPTAISDTDRISVFFRFDEVQELIPGIWAFEVWDRGERLYRVEFEVVPAEARREIADACGATS</sequence>
<keyword evidence="1" id="KW-0732">Signal</keyword>
<evidence type="ECO:0000313" key="4">
    <source>
        <dbReference type="Proteomes" id="UP000277498"/>
    </source>
</evidence>